<evidence type="ECO:0000259" key="4">
    <source>
        <dbReference type="PROSITE" id="PS51459"/>
    </source>
</evidence>
<dbReference type="EMBL" id="LTBA01000004">
    <property type="protein sequence ID" value="KYH35317.1"/>
    <property type="molecule type" value="Genomic_DNA"/>
</dbReference>
<name>A0A151B6P5_9CLOT</name>
<keyword evidence="1" id="KW-0547">Nucleotide-binding</keyword>
<dbReference type="RefSeq" id="WP_242863860.1">
    <property type="nucleotide sequence ID" value="NZ_LTBA01000004.1"/>
</dbReference>
<protein>
    <submittedName>
        <fullName evidence="5">Adenosine monophosphate-protein transferase SoFic</fullName>
        <ecNumber evidence="5">2.7.7.-</ecNumber>
    </submittedName>
</protein>
<feature type="binding site" evidence="1">
    <location>
        <position position="241"/>
    </location>
    <ligand>
        <name>ATP</name>
        <dbReference type="ChEBI" id="CHEBI:30616"/>
    </ligand>
</feature>
<organism evidence="5 6">
    <name type="scientific">Clostridium tepidiprofundi DSM 19306</name>
    <dbReference type="NCBI Taxonomy" id="1121338"/>
    <lineage>
        <taxon>Bacteria</taxon>
        <taxon>Bacillati</taxon>
        <taxon>Bacillota</taxon>
        <taxon>Clostridia</taxon>
        <taxon>Eubacteriales</taxon>
        <taxon>Clostridiaceae</taxon>
        <taxon>Clostridium</taxon>
    </lineage>
</organism>
<dbReference type="PANTHER" id="PTHR13504">
    <property type="entry name" value="FIDO DOMAIN-CONTAINING PROTEIN DDB_G0283145"/>
    <property type="match status" value="1"/>
</dbReference>
<dbReference type="EC" id="2.7.7.-" evidence="5"/>
<feature type="binding site" evidence="1">
    <location>
        <begin position="204"/>
        <end position="210"/>
    </location>
    <ligand>
        <name>ATP</name>
        <dbReference type="ChEBI" id="CHEBI:30616"/>
    </ligand>
</feature>
<accession>A0A151B6P5</accession>
<keyword evidence="1" id="KW-0067">ATP-binding</keyword>
<evidence type="ECO:0000256" key="1">
    <source>
        <dbReference type="PIRSR" id="PIRSR038925-1"/>
    </source>
</evidence>
<gene>
    <name evidence="5" type="ORF">CLTEP_07210</name>
</gene>
<feature type="binding site" evidence="3">
    <location>
        <begin position="241"/>
        <end position="242"/>
    </location>
    <ligand>
        <name>ATP</name>
        <dbReference type="ChEBI" id="CHEBI:30616"/>
    </ligand>
</feature>
<keyword evidence="5" id="KW-0808">Transferase</keyword>
<dbReference type="SUPFAM" id="SSF140931">
    <property type="entry name" value="Fic-like"/>
    <property type="match status" value="1"/>
</dbReference>
<evidence type="ECO:0000256" key="2">
    <source>
        <dbReference type="PIRSR" id="PIRSR640198-1"/>
    </source>
</evidence>
<feature type="domain" description="Fido" evidence="4">
    <location>
        <begin position="110"/>
        <end position="264"/>
    </location>
</feature>
<feature type="binding site" evidence="1">
    <location>
        <position position="65"/>
    </location>
    <ligand>
        <name>ATP</name>
        <dbReference type="ChEBI" id="CHEBI:30616"/>
    </ligand>
</feature>
<dbReference type="PANTHER" id="PTHR13504:SF38">
    <property type="entry name" value="FIDO DOMAIN-CONTAINING PROTEIN"/>
    <property type="match status" value="1"/>
</dbReference>
<feature type="active site" evidence="2">
    <location>
        <position position="199"/>
    </location>
</feature>
<evidence type="ECO:0000313" key="6">
    <source>
        <dbReference type="Proteomes" id="UP000075531"/>
    </source>
</evidence>
<evidence type="ECO:0000313" key="5">
    <source>
        <dbReference type="EMBL" id="KYH35317.1"/>
    </source>
</evidence>
<dbReference type="Gene3D" id="1.10.3290.10">
    <property type="entry name" value="Fido-like domain"/>
    <property type="match status" value="1"/>
</dbReference>
<dbReference type="GO" id="GO:0016779">
    <property type="term" value="F:nucleotidyltransferase activity"/>
    <property type="evidence" value="ECO:0007669"/>
    <property type="project" value="UniProtKB-KW"/>
</dbReference>
<dbReference type="PROSITE" id="PS51459">
    <property type="entry name" value="FIDO"/>
    <property type="match status" value="1"/>
</dbReference>
<dbReference type="GO" id="GO:0005524">
    <property type="term" value="F:ATP binding"/>
    <property type="evidence" value="ECO:0007669"/>
    <property type="project" value="UniProtKB-KW"/>
</dbReference>
<dbReference type="InterPro" id="IPR026287">
    <property type="entry name" value="SoFic-like"/>
</dbReference>
<reference evidence="5 6" key="1">
    <citation type="submission" date="2016-02" db="EMBL/GenBank/DDBJ databases">
        <title>Genome sequence of Clostridium tepidiprofundi DSM 19306.</title>
        <authorList>
            <person name="Poehlein A."/>
            <person name="Daniel R."/>
        </authorList>
    </citation>
    <scope>NUCLEOTIDE SEQUENCE [LARGE SCALE GENOMIC DNA]</scope>
    <source>
        <strain evidence="5 6">DSM 19306</strain>
    </source>
</reference>
<dbReference type="Pfam" id="PF02661">
    <property type="entry name" value="Fic"/>
    <property type="match status" value="1"/>
</dbReference>
<dbReference type="Pfam" id="PF13784">
    <property type="entry name" value="Fic_N"/>
    <property type="match status" value="1"/>
</dbReference>
<comment type="caution">
    <text evidence="5">The sequence shown here is derived from an EMBL/GenBank/DDBJ whole genome shotgun (WGS) entry which is preliminary data.</text>
</comment>
<dbReference type="InterPro" id="IPR040198">
    <property type="entry name" value="Fido_containing"/>
</dbReference>
<dbReference type="Proteomes" id="UP000075531">
    <property type="component" value="Unassembled WGS sequence"/>
</dbReference>
<evidence type="ECO:0000256" key="3">
    <source>
        <dbReference type="PIRSR" id="PIRSR640198-2"/>
    </source>
</evidence>
<dbReference type="PIRSF" id="PIRSF038925">
    <property type="entry name" value="AMP-prot_trans"/>
    <property type="match status" value="1"/>
</dbReference>
<dbReference type="STRING" id="1121338.CLTEP_07210"/>
<proteinExistence type="predicted"/>
<sequence>MIKAFQPLKLPIDNLINIDEFIDELLEANKLVGIYQVLLNKSKINPELLLMPITLQEAIQSTRIEGTQVTLDDMLEYGVDENRRTDDIQEVLNYSEALRIGERLITRIPISTRLIKEMHKILLSGDVRGGNRNPGEFRAIQNFIGPQGCTIQTASYIPPEPQLVPEYMSNLEKYINEPTDKLHDLVRIAIIHAQFETIHPFLDGNGRIGRILIPLYLFDKGFINSPNFFISESLEKDKFKYYKLLNDIRIDVSDDNKSIELISQRWNTWIKFFMNAIINQANKNIKLIERIDELYNETINRSRSIINSNRLIDIVNVMFQNPIFNKKRVLEKVDIPSSTLGVYLNKLEENQIIYSDGKPRNRKYYFYDLINILRE</sequence>
<dbReference type="PATRIC" id="fig|1121338.3.peg.732"/>
<dbReference type="InterPro" id="IPR003812">
    <property type="entry name" value="Fido"/>
</dbReference>
<feature type="binding site" evidence="3">
    <location>
        <begin position="203"/>
        <end position="210"/>
    </location>
    <ligand>
        <name>ATP</name>
        <dbReference type="ChEBI" id="CHEBI:30616"/>
    </ligand>
</feature>
<keyword evidence="6" id="KW-1185">Reference proteome</keyword>
<dbReference type="InterPro" id="IPR025758">
    <property type="entry name" value="Fic/DOC_N"/>
</dbReference>
<keyword evidence="5" id="KW-0548">Nucleotidyltransferase</keyword>
<feature type="binding site" evidence="1">
    <location>
        <position position="199"/>
    </location>
    <ligand>
        <name>ATP</name>
        <dbReference type="ChEBI" id="CHEBI:30616"/>
    </ligand>
</feature>
<dbReference type="AlphaFoldDB" id="A0A151B6P5"/>
<dbReference type="InterPro" id="IPR036597">
    <property type="entry name" value="Fido-like_dom_sf"/>
</dbReference>